<keyword evidence="2" id="KW-0808">Transferase</keyword>
<dbReference type="PANTHER" id="PTHR30160">
    <property type="entry name" value="TETRAACYLDISACCHARIDE 4'-KINASE-RELATED"/>
    <property type="match status" value="1"/>
</dbReference>
<name>A0A934S607_9BACT</name>
<keyword evidence="1" id="KW-0328">Glycosyltransferase</keyword>
<dbReference type="SUPFAM" id="SSF53756">
    <property type="entry name" value="UDP-Glycosyltransferase/glycogen phosphorylase"/>
    <property type="match status" value="1"/>
</dbReference>
<dbReference type="GO" id="GO:0008713">
    <property type="term" value="F:ADP-heptose-lipopolysaccharide heptosyltransferase activity"/>
    <property type="evidence" value="ECO:0007669"/>
    <property type="project" value="TreeGrafter"/>
</dbReference>
<dbReference type="InterPro" id="IPR002201">
    <property type="entry name" value="Glyco_trans_9"/>
</dbReference>
<sequence length="324" mass="35765">MSGTEVHPLPKTLLVVKPSSLGDIVHALQVLQSVSRQLPDCKITWIARDRFAPLVESAPFIHEVIHYRRKLGWRGIREIVKILRTRQFDMVWDMQGLLRSGLMTAAAGSPQKWGRSDSREGAGMFYGRQVPLPATPAPHHAVTILQEFPTALGLSSDIEFPLNLSEVGSYDWSSFFSGDPRKTFVIFTDSRGAEKEWKGFHELTRLIFETIPGGRIAWCAGAPESPDFDVPEDRFLNLTGCPFDEMLALARQKSVFIGNDSGPMHLSSAVGNLVLAIFGPTSPQRFGPWPIDSPVHESVTAAGGNLANLSPEAVMHSLRSLLDR</sequence>
<evidence type="ECO:0000313" key="4">
    <source>
        <dbReference type="Proteomes" id="UP000603141"/>
    </source>
</evidence>
<dbReference type="RefSeq" id="WP_200269715.1">
    <property type="nucleotide sequence ID" value="NZ_JAENIJ010000011.1"/>
</dbReference>
<evidence type="ECO:0000256" key="1">
    <source>
        <dbReference type="ARBA" id="ARBA00022676"/>
    </source>
</evidence>
<dbReference type="Proteomes" id="UP000603141">
    <property type="component" value="Unassembled WGS sequence"/>
</dbReference>
<dbReference type="InterPro" id="IPR051199">
    <property type="entry name" value="LPS_LOS_Heptosyltrfase"/>
</dbReference>
<dbReference type="Gene3D" id="3.40.50.2000">
    <property type="entry name" value="Glycogen Phosphorylase B"/>
    <property type="match status" value="2"/>
</dbReference>
<proteinExistence type="predicted"/>
<dbReference type="GO" id="GO:0009244">
    <property type="term" value="P:lipopolysaccharide core region biosynthetic process"/>
    <property type="evidence" value="ECO:0007669"/>
    <property type="project" value="TreeGrafter"/>
</dbReference>
<dbReference type="CDD" id="cd03789">
    <property type="entry name" value="GT9_LPS_heptosyltransferase"/>
    <property type="match status" value="1"/>
</dbReference>
<organism evidence="3 4">
    <name type="scientific">Luteolibacter pohnpeiensis</name>
    <dbReference type="NCBI Taxonomy" id="454153"/>
    <lineage>
        <taxon>Bacteria</taxon>
        <taxon>Pseudomonadati</taxon>
        <taxon>Verrucomicrobiota</taxon>
        <taxon>Verrucomicrobiia</taxon>
        <taxon>Verrucomicrobiales</taxon>
        <taxon>Verrucomicrobiaceae</taxon>
        <taxon>Luteolibacter</taxon>
    </lineage>
</organism>
<protein>
    <submittedName>
        <fullName evidence="3">Glycosyltransferase family 9 protein</fullName>
    </submittedName>
</protein>
<comment type="caution">
    <text evidence="3">The sequence shown here is derived from an EMBL/GenBank/DDBJ whole genome shotgun (WGS) entry which is preliminary data.</text>
</comment>
<dbReference type="Pfam" id="PF01075">
    <property type="entry name" value="Glyco_transf_9"/>
    <property type="match status" value="1"/>
</dbReference>
<dbReference type="EMBL" id="JAENIJ010000011">
    <property type="protein sequence ID" value="MBK1882508.1"/>
    <property type="molecule type" value="Genomic_DNA"/>
</dbReference>
<evidence type="ECO:0000313" key="3">
    <source>
        <dbReference type="EMBL" id="MBK1882508.1"/>
    </source>
</evidence>
<accession>A0A934S607</accession>
<dbReference type="AlphaFoldDB" id="A0A934S607"/>
<dbReference type="GO" id="GO:0005829">
    <property type="term" value="C:cytosol"/>
    <property type="evidence" value="ECO:0007669"/>
    <property type="project" value="TreeGrafter"/>
</dbReference>
<gene>
    <name evidence="3" type="ORF">JIN85_08780</name>
</gene>
<reference evidence="3" key="1">
    <citation type="submission" date="2021-01" db="EMBL/GenBank/DDBJ databases">
        <title>Modified the classification status of verrucomicrobia.</title>
        <authorList>
            <person name="Feng X."/>
        </authorList>
    </citation>
    <scope>NUCLEOTIDE SEQUENCE</scope>
    <source>
        <strain evidence="3">KCTC 22041</strain>
    </source>
</reference>
<evidence type="ECO:0000256" key="2">
    <source>
        <dbReference type="ARBA" id="ARBA00022679"/>
    </source>
</evidence>
<keyword evidence="4" id="KW-1185">Reference proteome</keyword>